<evidence type="ECO:0008006" key="4">
    <source>
        <dbReference type="Google" id="ProtNLM"/>
    </source>
</evidence>
<keyword evidence="1" id="KW-0812">Transmembrane</keyword>
<dbReference type="Pfam" id="PF13858">
    <property type="entry name" value="DUF4199"/>
    <property type="match status" value="1"/>
</dbReference>
<dbReference type="Proteomes" id="UP000184147">
    <property type="component" value="Unassembled WGS sequence"/>
</dbReference>
<dbReference type="RefSeq" id="WP_073362588.1">
    <property type="nucleotide sequence ID" value="NZ_FQVQ01000005.1"/>
</dbReference>
<gene>
    <name evidence="2" type="ORF">SAMN05444377_10587</name>
</gene>
<keyword evidence="1" id="KW-1133">Transmembrane helix</keyword>
<protein>
    <recommendedName>
        <fullName evidence="4">DUF4199 domain-containing protein</fullName>
    </recommendedName>
</protein>
<keyword evidence="1" id="KW-0472">Membrane</keyword>
<dbReference type="STRING" id="1124188.SAMN05444377_10587"/>
<dbReference type="EMBL" id="FQVQ01000005">
    <property type="protein sequence ID" value="SHF23456.1"/>
    <property type="molecule type" value="Genomic_DNA"/>
</dbReference>
<evidence type="ECO:0000313" key="3">
    <source>
        <dbReference type="Proteomes" id="UP000184147"/>
    </source>
</evidence>
<organism evidence="2 3">
    <name type="scientific">Flavobacterium fontis</name>
    <dbReference type="NCBI Taxonomy" id="1124188"/>
    <lineage>
        <taxon>Bacteria</taxon>
        <taxon>Pseudomonadati</taxon>
        <taxon>Bacteroidota</taxon>
        <taxon>Flavobacteriia</taxon>
        <taxon>Flavobacteriales</taxon>
        <taxon>Flavobacteriaceae</taxon>
        <taxon>Flavobacterium</taxon>
    </lineage>
</organism>
<feature type="transmembrane region" description="Helical" evidence="1">
    <location>
        <begin position="141"/>
        <end position="166"/>
    </location>
</feature>
<name>A0A1M5A0P0_9FLAO</name>
<feature type="transmembrane region" description="Helical" evidence="1">
    <location>
        <begin position="76"/>
        <end position="98"/>
    </location>
</feature>
<evidence type="ECO:0000313" key="2">
    <source>
        <dbReference type="EMBL" id="SHF23456.1"/>
    </source>
</evidence>
<feature type="transmembrane region" description="Helical" evidence="1">
    <location>
        <begin position="12"/>
        <end position="30"/>
    </location>
</feature>
<sequence>MKKYVLRYSSIASLIIVVCMIISTVLYVQYNQKPASMAIGFAGMLLGFSAIYFALERYKRDHLGHLPFLEALKIGLSIAVIGSLSYTIVWMLEFQWVFPNFMDQFSADQIAQLKTSGLTGEALQTELNKVSEMAENYKNPWFRFGITFSEIVPFGLMIALLAAFILRKNKTS</sequence>
<accession>A0A1M5A0P0</accession>
<proteinExistence type="predicted"/>
<dbReference type="OrthoDB" id="6384283at2"/>
<reference evidence="2 3" key="1">
    <citation type="submission" date="2016-11" db="EMBL/GenBank/DDBJ databases">
        <authorList>
            <person name="Jaros S."/>
            <person name="Januszkiewicz K."/>
            <person name="Wedrychowicz H."/>
        </authorList>
    </citation>
    <scope>NUCLEOTIDE SEQUENCE [LARGE SCALE GENOMIC DNA]</scope>
    <source>
        <strain evidence="2 3">DSM 25660</strain>
    </source>
</reference>
<dbReference type="InterPro" id="IPR025250">
    <property type="entry name" value="DUF4199"/>
</dbReference>
<evidence type="ECO:0000256" key="1">
    <source>
        <dbReference type="SAM" id="Phobius"/>
    </source>
</evidence>
<keyword evidence="3" id="KW-1185">Reference proteome</keyword>
<dbReference type="AlphaFoldDB" id="A0A1M5A0P0"/>
<feature type="transmembrane region" description="Helical" evidence="1">
    <location>
        <begin position="36"/>
        <end position="55"/>
    </location>
</feature>